<name>A0A8S5QCP9_9CAUD</name>
<proteinExistence type="predicted"/>
<accession>A0A8S5QCP9</accession>
<sequence length="271" mass="29691">MRNSAAYSGRDMPTIKQELIDHLGAAISTCTQGVWHIAKYKAHRAGIEDGALWWVHAGMTETVIDTAPEFPLHYMPHVEHMPSDAGVIVWDGGTDQVAPWGDAPDSISDASPFMVSNPATIQIVGAAWVREDLYMLLGTSRGRIWREVEGNTGLHARLSRLLVTTWAVAREPSIGDVRPYRPGTQGAAATGAARDTRAINAVYVRERPHGGGTGGSRRGMGHRVEVRGYWRMQHYGPGNQRIRPVYVAAHMRGPDGAPVEEPRPSVHIIKE</sequence>
<dbReference type="EMBL" id="BK015628">
    <property type="protein sequence ID" value="DAE16627.1"/>
    <property type="molecule type" value="Genomic_DNA"/>
</dbReference>
<evidence type="ECO:0000313" key="1">
    <source>
        <dbReference type="EMBL" id="DAE16627.1"/>
    </source>
</evidence>
<organism evidence="1">
    <name type="scientific">Myoviridae sp. ctw4b6</name>
    <dbReference type="NCBI Taxonomy" id="2825206"/>
    <lineage>
        <taxon>Viruses</taxon>
        <taxon>Duplodnaviria</taxon>
        <taxon>Heunggongvirae</taxon>
        <taxon>Uroviricota</taxon>
        <taxon>Caudoviricetes</taxon>
    </lineage>
</organism>
<protein>
    <submittedName>
        <fullName evidence="1">Uncharacterized protein</fullName>
    </submittedName>
</protein>
<reference evidence="1" key="1">
    <citation type="journal article" date="2021" name="Proc. Natl. Acad. Sci. U.S.A.">
        <title>A Catalog of Tens of Thousands of Viruses from Human Metagenomes Reveals Hidden Associations with Chronic Diseases.</title>
        <authorList>
            <person name="Tisza M.J."/>
            <person name="Buck C.B."/>
        </authorList>
    </citation>
    <scope>NUCLEOTIDE SEQUENCE</scope>
    <source>
        <strain evidence="1">Ctw4b6</strain>
    </source>
</reference>